<dbReference type="EMBL" id="PVYX01000003">
    <property type="protein sequence ID" value="PRX53105.1"/>
    <property type="molecule type" value="Genomic_DNA"/>
</dbReference>
<dbReference type="InterPro" id="IPR001610">
    <property type="entry name" value="PAC"/>
</dbReference>
<dbReference type="Gene3D" id="3.30.450.20">
    <property type="entry name" value="PAS domain"/>
    <property type="match status" value="3"/>
</dbReference>
<dbReference type="Pfam" id="PF02518">
    <property type="entry name" value="HATPase_c"/>
    <property type="match status" value="1"/>
</dbReference>
<sequence length="614" mass="70066">MKSTQTDLNNSIVHQLPLATVLVDLSFNLIDASHTWHQFFPSKKDLNNPQKIFTFFDGHEGCTPELLEEYLIGNDIRTIRHSVMGKDNLQWLESTFAPWFDDNKTIQGTIIQTIDIGRQIQKDVELEQTKELFQATTEINHIGSWEYNIETEKLSWCKMTKQIHEVPENYEPNVAEAIEFYKQGYSRNKISMLFHKILQEGTSFNERLQIITQKGEEKWVAAGGKAIKKEGKTLKIFGTFQDINQQVVAEKRTKESERLLTTLIDNLPINVFIKDKDSRKILVNKAECSYLEASPDELIGKTDFDLYDNTVAKTSRDEDLEVMRSLKPMLGEETINVRKDGSITHFLTSKIPLLDLEGKAYGLIGMSMDITNLKQKEEQLRNLINVTAIQNKKLINFAHIVSHNLRSHSANFSMLLDFLIKEKEPKEKERILGMLSSASDNLLDTLENLNEVVDISTNVNLDKKSLSLNEGIKRVQQNLSAFLEKNKVEVTNTIDESIRVMSVPAYLESIILNLMTNAVKYRHPMRVPQITLTASNEPKGIALSVTDNGLGIDLERYGDKIFGMYKTFHNNKDARGLGLYIIKNQIEAMDGYISVESSVNKGSVFKVFFNEENE</sequence>
<proteinExistence type="predicted"/>
<dbReference type="InterPro" id="IPR000014">
    <property type="entry name" value="PAS"/>
</dbReference>
<dbReference type="PROSITE" id="PS50109">
    <property type="entry name" value="HIS_KIN"/>
    <property type="match status" value="1"/>
</dbReference>
<dbReference type="OrthoDB" id="5522855at2"/>
<dbReference type="GO" id="GO:0004673">
    <property type="term" value="F:protein histidine kinase activity"/>
    <property type="evidence" value="ECO:0007669"/>
    <property type="project" value="UniProtKB-EC"/>
</dbReference>
<protein>
    <recommendedName>
        <fullName evidence="2">histidine kinase</fullName>
        <ecNumber evidence="2">2.7.13.3</ecNumber>
    </recommendedName>
</protein>
<dbReference type="InterPro" id="IPR035965">
    <property type="entry name" value="PAS-like_dom_sf"/>
</dbReference>
<dbReference type="PRINTS" id="PR00344">
    <property type="entry name" value="BCTRLSENSOR"/>
</dbReference>
<dbReference type="InterPro" id="IPR052162">
    <property type="entry name" value="Sensor_kinase/Photoreceptor"/>
</dbReference>
<dbReference type="SUPFAM" id="SSF55874">
    <property type="entry name" value="ATPase domain of HSP90 chaperone/DNA topoisomerase II/histidine kinase"/>
    <property type="match status" value="1"/>
</dbReference>
<evidence type="ECO:0000256" key="4">
    <source>
        <dbReference type="ARBA" id="ARBA00022679"/>
    </source>
</evidence>
<gene>
    <name evidence="9" type="ORF">CLV81_4006</name>
</gene>
<dbReference type="NCBIfam" id="TIGR00229">
    <property type="entry name" value="sensory_box"/>
    <property type="match status" value="1"/>
</dbReference>
<keyword evidence="5" id="KW-0418">Kinase</keyword>
<keyword evidence="3" id="KW-0597">Phosphoprotein</keyword>
<dbReference type="RefSeq" id="WP_106147847.1">
    <property type="nucleotide sequence ID" value="NZ_PVYX01000003.1"/>
</dbReference>
<dbReference type="PROSITE" id="PS50113">
    <property type="entry name" value="PAC"/>
    <property type="match status" value="1"/>
</dbReference>
<dbReference type="InterPro" id="IPR013656">
    <property type="entry name" value="PAS_4"/>
</dbReference>
<dbReference type="PANTHER" id="PTHR43304:SF1">
    <property type="entry name" value="PAC DOMAIN-CONTAINING PROTEIN"/>
    <property type="match status" value="1"/>
</dbReference>
<evidence type="ECO:0000256" key="1">
    <source>
        <dbReference type="ARBA" id="ARBA00000085"/>
    </source>
</evidence>
<evidence type="ECO:0000313" key="9">
    <source>
        <dbReference type="EMBL" id="PRX53105.1"/>
    </source>
</evidence>
<keyword evidence="4" id="KW-0808">Transferase</keyword>
<reference evidence="9 10" key="1">
    <citation type="submission" date="2018-03" db="EMBL/GenBank/DDBJ databases">
        <title>Genomic Encyclopedia of Archaeal and Bacterial Type Strains, Phase II (KMG-II): from individual species to whole genera.</title>
        <authorList>
            <person name="Goeker M."/>
        </authorList>
    </citation>
    <scope>NUCLEOTIDE SEQUENCE [LARGE SCALE GENOMIC DNA]</scope>
    <source>
        <strain evidence="9 10">DSM 25027</strain>
    </source>
</reference>
<dbReference type="SMART" id="SM00091">
    <property type="entry name" value="PAS"/>
    <property type="match status" value="2"/>
</dbReference>
<feature type="domain" description="Histidine kinase" evidence="6">
    <location>
        <begin position="400"/>
        <end position="613"/>
    </location>
</feature>
<dbReference type="InterPro" id="IPR005467">
    <property type="entry name" value="His_kinase_dom"/>
</dbReference>
<keyword evidence="10" id="KW-1185">Reference proteome</keyword>
<evidence type="ECO:0000259" key="6">
    <source>
        <dbReference type="PROSITE" id="PS50109"/>
    </source>
</evidence>
<evidence type="ECO:0000259" key="7">
    <source>
        <dbReference type="PROSITE" id="PS50112"/>
    </source>
</evidence>
<evidence type="ECO:0000256" key="3">
    <source>
        <dbReference type="ARBA" id="ARBA00022553"/>
    </source>
</evidence>
<dbReference type="SMART" id="SM00387">
    <property type="entry name" value="HATPase_c"/>
    <property type="match status" value="1"/>
</dbReference>
<dbReference type="Proteomes" id="UP000237640">
    <property type="component" value="Unassembled WGS sequence"/>
</dbReference>
<organism evidence="9 10">
    <name type="scientific">Flagellimonas meridianipacifica</name>
    <dbReference type="NCBI Taxonomy" id="1080225"/>
    <lineage>
        <taxon>Bacteria</taxon>
        <taxon>Pseudomonadati</taxon>
        <taxon>Bacteroidota</taxon>
        <taxon>Flavobacteriia</taxon>
        <taxon>Flavobacteriales</taxon>
        <taxon>Flavobacteriaceae</taxon>
        <taxon>Flagellimonas</taxon>
    </lineage>
</organism>
<dbReference type="SMART" id="SM00086">
    <property type="entry name" value="PAC"/>
    <property type="match status" value="3"/>
</dbReference>
<evidence type="ECO:0000256" key="5">
    <source>
        <dbReference type="ARBA" id="ARBA00022777"/>
    </source>
</evidence>
<comment type="caution">
    <text evidence="9">The sequence shown here is derived from an EMBL/GenBank/DDBJ whole genome shotgun (WGS) entry which is preliminary data.</text>
</comment>
<dbReference type="InterPro" id="IPR000700">
    <property type="entry name" value="PAS-assoc_C"/>
</dbReference>
<evidence type="ECO:0000259" key="8">
    <source>
        <dbReference type="PROSITE" id="PS50113"/>
    </source>
</evidence>
<evidence type="ECO:0000313" key="10">
    <source>
        <dbReference type="Proteomes" id="UP000237640"/>
    </source>
</evidence>
<dbReference type="SUPFAM" id="SSF55785">
    <property type="entry name" value="PYP-like sensor domain (PAS domain)"/>
    <property type="match status" value="2"/>
</dbReference>
<dbReference type="InterPro" id="IPR003594">
    <property type="entry name" value="HATPase_dom"/>
</dbReference>
<dbReference type="InterPro" id="IPR004358">
    <property type="entry name" value="Sig_transdc_His_kin-like_C"/>
</dbReference>
<dbReference type="AlphaFoldDB" id="A0A2T0M6V3"/>
<feature type="domain" description="PAC" evidence="8">
    <location>
        <begin position="330"/>
        <end position="382"/>
    </location>
</feature>
<accession>A0A2T0M6V3</accession>
<comment type="catalytic activity">
    <reaction evidence="1">
        <text>ATP + protein L-histidine = ADP + protein N-phospho-L-histidine.</text>
        <dbReference type="EC" id="2.7.13.3"/>
    </reaction>
</comment>
<dbReference type="Pfam" id="PF08448">
    <property type="entry name" value="PAS_4"/>
    <property type="match status" value="1"/>
</dbReference>
<name>A0A2T0M6V3_9FLAO</name>
<dbReference type="InterPro" id="IPR036890">
    <property type="entry name" value="HATPase_C_sf"/>
</dbReference>
<dbReference type="PANTHER" id="PTHR43304">
    <property type="entry name" value="PHYTOCHROME-LIKE PROTEIN CPH1"/>
    <property type="match status" value="1"/>
</dbReference>
<dbReference type="EC" id="2.7.13.3" evidence="2"/>
<dbReference type="CDD" id="cd00130">
    <property type="entry name" value="PAS"/>
    <property type="match status" value="1"/>
</dbReference>
<feature type="domain" description="PAS" evidence="7">
    <location>
        <begin position="256"/>
        <end position="308"/>
    </location>
</feature>
<dbReference type="Gene3D" id="3.30.565.10">
    <property type="entry name" value="Histidine kinase-like ATPase, C-terminal domain"/>
    <property type="match status" value="1"/>
</dbReference>
<evidence type="ECO:0000256" key="2">
    <source>
        <dbReference type="ARBA" id="ARBA00012438"/>
    </source>
</evidence>
<dbReference type="PROSITE" id="PS50112">
    <property type="entry name" value="PAS"/>
    <property type="match status" value="1"/>
</dbReference>